<comment type="caution">
    <text evidence="1">The sequence shown here is derived from an EMBL/GenBank/DDBJ whole genome shotgun (WGS) entry which is preliminary data.</text>
</comment>
<organism evidence="1">
    <name type="scientific">marine sediment metagenome</name>
    <dbReference type="NCBI Taxonomy" id="412755"/>
    <lineage>
        <taxon>unclassified sequences</taxon>
        <taxon>metagenomes</taxon>
        <taxon>ecological metagenomes</taxon>
    </lineage>
</organism>
<proteinExistence type="predicted"/>
<name>A0A0F9RDW5_9ZZZZ</name>
<sequence length="967" mass="105908">MANGDPVAARLSQLADQRINSIAADYDPVSRRLQRIAAQRQGTSLNLADRALEGLRRLAAGETAAQRFVKGNLLIPEVAEGSSLIETASATGLSQFAGLVSPTLSAGAAILQFPGLFLERDIPTDRAADFLKRLSTDIRTDAEQAGLDAGLSPEAIADAYLYGELVGYTAPVVASLKTARLLTGIEGAVIGLARNFQLDTVAGGVYGALLTEGETAKERVVHSLEEMALFGVGGLMMNGLLFGLTGMRFSRLHAHEGSKNLDDMLTRIENGEQVIINREGSSLVHMMNEEGFLATSPEAQVLIQSAQIDEVMVAAVKGTQEAGQTRGFVRNIGEDLVALQNDIPRIGAQFPGLEFDLVARTIPRVQGEAGQRFTFDLHFGRTRLNVTQRNQLLRGERYTGQLVEKGGATYEYVRPAKKGGIIVKTADGRTVRILDTGITDLPKGIEEIPLPTAGQALYADFREFSFGRMGEAAGVGGSMSEEAIIKGLRDGTLILDDVARRDFPIAGAITHPEELGPDFVEVLNALGGTQRFTQDFLQAGKLAGEILEPAPIRVMDDVFDAWVSRRGLNASATDLEAFRQNFAQRYRDDIWALIPEEDMAIFRSIREESNALMDEIGLTLEQRAQVKGFHVEDIEAGRIALRDINTGGRLQFGSEKFASDFVDKVIRSEKDPFGLFDSPGAMGMPGLTGGFDPTDGVFTVTGNIQSKEFLTELPFAFNQNRRDLFVEIERLTSVPLFSKGFNLADEAITRKNNLLAPIGKRIEAAFKGLSRLQRIEVAEFWVSIEGTEIKGAGLLRAARKQGLNTKQIRAVTEGRKLFNLGAQMLGLPESRYISNYYTRIRPTLEAGGTMKDVRRLFSDEPAALREFDFWAEYSRTGDLANVDMDPEIVMHKYFRSLIYKQEVAPFEQNIRKMMNLRISDLTATQQTAVLSRALPGTTAGSHVFPQEVRGMLQEYMLTFEGMGVLVS</sequence>
<accession>A0A0F9RDW5</accession>
<protein>
    <submittedName>
        <fullName evidence="1">Uncharacterized protein</fullName>
    </submittedName>
</protein>
<gene>
    <name evidence="1" type="ORF">LCGC14_0906800</name>
</gene>
<reference evidence="1" key="1">
    <citation type="journal article" date="2015" name="Nature">
        <title>Complex archaea that bridge the gap between prokaryotes and eukaryotes.</title>
        <authorList>
            <person name="Spang A."/>
            <person name="Saw J.H."/>
            <person name="Jorgensen S.L."/>
            <person name="Zaremba-Niedzwiedzka K."/>
            <person name="Martijn J."/>
            <person name="Lind A.E."/>
            <person name="van Eijk R."/>
            <person name="Schleper C."/>
            <person name="Guy L."/>
            <person name="Ettema T.J."/>
        </authorList>
    </citation>
    <scope>NUCLEOTIDE SEQUENCE</scope>
</reference>
<dbReference type="AlphaFoldDB" id="A0A0F9RDW5"/>
<evidence type="ECO:0000313" key="1">
    <source>
        <dbReference type="EMBL" id="KKN23266.1"/>
    </source>
</evidence>
<dbReference type="EMBL" id="LAZR01002990">
    <property type="protein sequence ID" value="KKN23266.1"/>
    <property type="molecule type" value="Genomic_DNA"/>
</dbReference>